<feature type="domain" description="ABC transporter" evidence="7">
    <location>
        <begin position="50"/>
        <end position="279"/>
    </location>
</feature>
<dbReference type="SUPFAM" id="SSF52540">
    <property type="entry name" value="P-loop containing nucleoside triphosphate hydrolases"/>
    <property type="match status" value="1"/>
</dbReference>
<evidence type="ECO:0000256" key="5">
    <source>
        <dbReference type="ARBA" id="ARBA00022970"/>
    </source>
</evidence>
<sequence length="279" mass="29451">MDWSIPGMVALASASDAGDDSDATDTSDETDGTDESAGTATGAAGGTPLLDVADCAVSYGKVSALRGVDLTVGEGEFVAVIGPNGAGKSTLCNTVSGFRDYTGSVRYHGAEVSDQSPRDLVQQGLVHCTESRDLFGYMSVEDNLTLGAYRANTNVDERLAFVYDLFPALAERTGQLARTMSGGEQQMLAIGRALMGDPDLLVLDEPTLGLAPVILDDISEGIEQIQANGVTILLAEQNVTFALRHADRIVLLENGDVVRRGSPEELREDDYIHESYLGG</sequence>
<dbReference type="PROSITE" id="PS00211">
    <property type="entry name" value="ABC_TRANSPORTER_1"/>
    <property type="match status" value="1"/>
</dbReference>
<feature type="compositionally biased region" description="Acidic residues" evidence="6">
    <location>
        <begin position="17"/>
        <end position="34"/>
    </location>
</feature>
<keyword evidence="2" id="KW-0813">Transport</keyword>
<dbReference type="GO" id="GO:0006865">
    <property type="term" value="P:amino acid transport"/>
    <property type="evidence" value="ECO:0007669"/>
    <property type="project" value="UniProtKB-KW"/>
</dbReference>
<evidence type="ECO:0000313" key="9">
    <source>
        <dbReference type="Proteomes" id="UP001597187"/>
    </source>
</evidence>
<dbReference type="InterPro" id="IPR017871">
    <property type="entry name" value="ABC_transporter-like_CS"/>
</dbReference>
<dbReference type="GO" id="GO:0005524">
    <property type="term" value="F:ATP binding"/>
    <property type="evidence" value="ECO:0007669"/>
    <property type="project" value="UniProtKB-KW"/>
</dbReference>
<evidence type="ECO:0000256" key="4">
    <source>
        <dbReference type="ARBA" id="ARBA00022840"/>
    </source>
</evidence>
<evidence type="ECO:0000256" key="3">
    <source>
        <dbReference type="ARBA" id="ARBA00022741"/>
    </source>
</evidence>
<dbReference type="RefSeq" id="WP_250872332.1">
    <property type="nucleotide sequence ID" value="NZ_JALXFV010000002.1"/>
</dbReference>
<proteinExistence type="inferred from homology"/>
<accession>A0ABD6AS78</accession>
<dbReference type="PANTHER" id="PTHR43820">
    <property type="entry name" value="HIGH-AFFINITY BRANCHED-CHAIN AMINO ACID TRANSPORT ATP-BINDING PROTEIN LIVF"/>
    <property type="match status" value="1"/>
</dbReference>
<organism evidence="8 9">
    <name type="scientific">Halomarina rubra</name>
    <dbReference type="NCBI Taxonomy" id="2071873"/>
    <lineage>
        <taxon>Archaea</taxon>
        <taxon>Methanobacteriati</taxon>
        <taxon>Methanobacteriota</taxon>
        <taxon>Stenosarchaea group</taxon>
        <taxon>Halobacteria</taxon>
        <taxon>Halobacteriales</taxon>
        <taxon>Natronomonadaceae</taxon>
        <taxon>Halomarina</taxon>
    </lineage>
</organism>
<comment type="similarity">
    <text evidence="1">Belongs to the ABC transporter superfamily.</text>
</comment>
<keyword evidence="5" id="KW-0029">Amino-acid transport</keyword>
<dbReference type="Proteomes" id="UP001597187">
    <property type="component" value="Unassembled WGS sequence"/>
</dbReference>
<comment type="caution">
    <text evidence="8">The sequence shown here is derived from an EMBL/GenBank/DDBJ whole genome shotgun (WGS) entry which is preliminary data.</text>
</comment>
<dbReference type="EMBL" id="JBHUDC010000002">
    <property type="protein sequence ID" value="MFD1512352.1"/>
    <property type="molecule type" value="Genomic_DNA"/>
</dbReference>
<dbReference type="InterPro" id="IPR003593">
    <property type="entry name" value="AAA+_ATPase"/>
</dbReference>
<feature type="region of interest" description="Disordered" evidence="6">
    <location>
        <begin position="14"/>
        <end position="43"/>
    </location>
</feature>
<evidence type="ECO:0000259" key="7">
    <source>
        <dbReference type="PROSITE" id="PS50893"/>
    </source>
</evidence>
<dbReference type="Gene3D" id="3.40.50.300">
    <property type="entry name" value="P-loop containing nucleotide triphosphate hydrolases"/>
    <property type="match status" value="1"/>
</dbReference>
<protein>
    <submittedName>
        <fullName evidence="8">ABC transporter ATP-binding protein</fullName>
    </submittedName>
</protein>
<keyword evidence="9" id="KW-1185">Reference proteome</keyword>
<dbReference type="PANTHER" id="PTHR43820:SF4">
    <property type="entry name" value="HIGH-AFFINITY BRANCHED-CHAIN AMINO ACID TRANSPORT ATP-BINDING PROTEIN LIVF"/>
    <property type="match status" value="1"/>
</dbReference>
<evidence type="ECO:0000256" key="2">
    <source>
        <dbReference type="ARBA" id="ARBA00022448"/>
    </source>
</evidence>
<keyword evidence="4 8" id="KW-0067">ATP-binding</keyword>
<dbReference type="AlphaFoldDB" id="A0ABD6AS78"/>
<dbReference type="PROSITE" id="PS50893">
    <property type="entry name" value="ABC_TRANSPORTER_2"/>
    <property type="match status" value="1"/>
</dbReference>
<dbReference type="SMART" id="SM00382">
    <property type="entry name" value="AAA"/>
    <property type="match status" value="1"/>
</dbReference>
<gene>
    <name evidence="8" type="ORF">ACFSBT_03545</name>
</gene>
<dbReference type="InterPro" id="IPR027417">
    <property type="entry name" value="P-loop_NTPase"/>
</dbReference>
<dbReference type="Pfam" id="PF00005">
    <property type="entry name" value="ABC_tran"/>
    <property type="match status" value="1"/>
</dbReference>
<evidence type="ECO:0000313" key="8">
    <source>
        <dbReference type="EMBL" id="MFD1512352.1"/>
    </source>
</evidence>
<evidence type="ECO:0000256" key="1">
    <source>
        <dbReference type="ARBA" id="ARBA00005417"/>
    </source>
</evidence>
<evidence type="ECO:0000256" key="6">
    <source>
        <dbReference type="SAM" id="MobiDB-lite"/>
    </source>
</evidence>
<reference evidence="8 9" key="1">
    <citation type="journal article" date="2019" name="Int. J. Syst. Evol. Microbiol.">
        <title>The Global Catalogue of Microorganisms (GCM) 10K type strain sequencing project: providing services to taxonomists for standard genome sequencing and annotation.</title>
        <authorList>
            <consortium name="The Broad Institute Genomics Platform"/>
            <consortium name="The Broad Institute Genome Sequencing Center for Infectious Disease"/>
            <person name="Wu L."/>
            <person name="Ma J."/>
        </authorList>
    </citation>
    <scope>NUCLEOTIDE SEQUENCE [LARGE SCALE GENOMIC DNA]</scope>
    <source>
        <strain evidence="8 9">CGMCC 1.12563</strain>
    </source>
</reference>
<dbReference type="InterPro" id="IPR003439">
    <property type="entry name" value="ABC_transporter-like_ATP-bd"/>
</dbReference>
<dbReference type="InterPro" id="IPR052156">
    <property type="entry name" value="BCAA_Transport_ATP-bd_LivF"/>
</dbReference>
<name>A0ABD6AS78_9EURY</name>
<keyword evidence="3" id="KW-0547">Nucleotide-binding</keyword>
<dbReference type="CDD" id="cd03224">
    <property type="entry name" value="ABC_TM1139_LivF_branched"/>
    <property type="match status" value="1"/>
</dbReference>